<accession>A0A6L7G4R7</accession>
<gene>
    <name evidence="1" type="ORF">GR170_14825</name>
</gene>
<name>A0A6L7G4R7_9RHOB</name>
<reference evidence="1 2" key="1">
    <citation type="submission" date="2019-12" db="EMBL/GenBank/DDBJ databases">
        <authorList>
            <person name="Li M."/>
        </authorList>
    </citation>
    <scope>NUCLEOTIDE SEQUENCE [LARGE SCALE GENOMIC DNA]</scope>
    <source>
        <strain evidence="1 2">GBMRC 2024</strain>
    </source>
</reference>
<proteinExistence type="predicted"/>
<dbReference type="AlphaFoldDB" id="A0A6L7G4R7"/>
<evidence type="ECO:0000313" key="1">
    <source>
        <dbReference type="EMBL" id="MXN19115.1"/>
    </source>
</evidence>
<dbReference type="EMBL" id="WUMU01000016">
    <property type="protein sequence ID" value="MXN19115.1"/>
    <property type="molecule type" value="Genomic_DNA"/>
</dbReference>
<sequence>MPKMVKIEANPDFKPNATQKAEYSAIEKAGAKTVTYQTAIHNIRHSGGMYRIQPEASATATAATVSAPKLAEMDLQDLKLMMVSLGVKTEKQMKKSEVIKVIETKLAEIDIVDDDETT</sequence>
<dbReference type="Proteomes" id="UP000477911">
    <property type="component" value="Unassembled WGS sequence"/>
</dbReference>
<keyword evidence="2" id="KW-1185">Reference proteome</keyword>
<evidence type="ECO:0000313" key="2">
    <source>
        <dbReference type="Proteomes" id="UP000477911"/>
    </source>
</evidence>
<organism evidence="1 2">
    <name type="scientific">Pseudooceanicola albus</name>
    <dbReference type="NCBI Taxonomy" id="2692189"/>
    <lineage>
        <taxon>Bacteria</taxon>
        <taxon>Pseudomonadati</taxon>
        <taxon>Pseudomonadota</taxon>
        <taxon>Alphaproteobacteria</taxon>
        <taxon>Rhodobacterales</taxon>
        <taxon>Paracoccaceae</taxon>
        <taxon>Pseudooceanicola</taxon>
    </lineage>
</organism>
<comment type="caution">
    <text evidence="1">The sequence shown here is derived from an EMBL/GenBank/DDBJ whole genome shotgun (WGS) entry which is preliminary data.</text>
</comment>
<dbReference type="RefSeq" id="WP_160895232.1">
    <property type="nucleotide sequence ID" value="NZ_WUMU01000016.1"/>
</dbReference>
<protein>
    <submittedName>
        <fullName evidence="1">Uncharacterized protein</fullName>
    </submittedName>
</protein>